<dbReference type="Pfam" id="PF00010">
    <property type="entry name" value="HLH"/>
    <property type="match status" value="1"/>
</dbReference>
<sequence>MVLDGNGGGVWLGGGGGGVGGERGQEEENEEASWGRNQEDGGGGGSLSHQFKPMVESGGGDWFSSNQPHPQDLQMLQSQQDFRFLGGFGFNPNDNLLLLQHSMDSSSSCSPSQAFTLDPSQSSFLANKSCLLNVPSSTNPFDNAFEFGSDSGFLGQIQAPVSMGFGSLTQLGSSVPDFLSARSLLPPENNNTTPLCGGGGGGFTPLELEGFGSPASFVGSRAKVLKPLEVLASSGAQPTLFQKRAAMRQSSGSKMGNSESSGMRRLSDDGEMDETGIEVSGLNYESDELNESGKASESVQNGGGGGGGKGKKKGMPAKNLMAERRRRKKLNDRLYMLRSVVPKISKMDRASILGDAIDYLKELLQRINDLHNELESTPTGSLPPTSSSFHPLTPTPQTLSCRVKEELCPSSLPSPKGQQARVEVRLREGRAVNIHMFCGRRPGLLLATMKALDNLGLDVQQAVISCFNGFALDVFRAEQCQEGQEILPDQIKAVLFDTAGYAGMI</sequence>
<dbReference type="AlphaFoldDB" id="A0A6J0NL51"/>
<dbReference type="GO" id="GO:0005634">
    <property type="term" value="C:nucleus"/>
    <property type="evidence" value="ECO:0007669"/>
    <property type="project" value="UniProtKB-SubCell"/>
</dbReference>
<gene>
    <name evidence="10" type="primary">LOC108855230</name>
</gene>
<keyword evidence="9" id="KW-1185">Reference proteome</keyword>
<dbReference type="GO" id="GO:0003700">
    <property type="term" value="F:DNA-binding transcription factor activity"/>
    <property type="evidence" value="ECO:0007669"/>
    <property type="project" value="TreeGrafter"/>
</dbReference>
<dbReference type="KEGG" id="rsz:108855230"/>
<proteinExistence type="predicted"/>
<dbReference type="CDD" id="cd11443">
    <property type="entry name" value="bHLH_AtAMS_like"/>
    <property type="match status" value="1"/>
</dbReference>
<dbReference type="PANTHER" id="PTHR31945">
    <property type="entry name" value="TRANSCRIPTION FACTOR SCREAM2-RELATED"/>
    <property type="match status" value="1"/>
</dbReference>
<protein>
    <submittedName>
        <fullName evidence="10">Transcription factor ICE1</fullName>
    </submittedName>
</protein>
<evidence type="ECO:0000256" key="5">
    <source>
        <dbReference type="ARBA" id="ARBA00023163"/>
    </source>
</evidence>
<accession>A0A6J0NL51</accession>
<feature type="region of interest" description="Disordered" evidence="7">
    <location>
        <begin position="1"/>
        <end position="67"/>
    </location>
</feature>
<feature type="domain" description="BHLH" evidence="8">
    <location>
        <begin position="314"/>
        <end position="363"/>
    </location>
</feature>
<keyword evidence="6" id="KW-0539">Nucleus</keyword>
<evidence type="ECO:0000256" key="1">
    <source>
        <dbReference type="ARBA" id="ARBA00004123"/>
    </source>
</evidence>
<evidence type="ECO:0000256" key="3">
    <source>
        <dbReference type="ARBA" id="ARBA00023015"/>
    </source>
</evidence>
<dbReference type="InterPro" id="IPR036638">
    <property type="entry name" value="HLH_DNA-bd_sf"/>
</dbReference>
<evidence type="ECO:0000313" key="10">
    <source>
        <dbReference type="RefSeq" id="XP_018484498.2"/>
    </source>
</evidence>
<feature type="compositionally biased region" description="Low complexity" evidence="7">
    <location>
        <begin position="250"/>
        <end position="261"/>
    </location>
</feature>
<dbReference type="PROSITE" id="PS50888">
    <property type="entry name" value="BHLH"/>
    <property type="match status" value="1"/>
</dbReference>
<organism evidence="9 10">
    <name type="scientific">Raphanus sativus</name>
    <name type="common">Radish</name>
    <name type="synonym">Raphanus raphanistrum var. sativus</name>
    <dbReference type="NCBI Taxonomy" id="3726"/>
    <lineage>
        <taxon>Eukaryota</taxon>
        <taxon>Viridiplantae</taxon>
        <taxon>Streptophyta</taxon>
        <taxon>Embryophyta</taxon>
        <taxon>Tracheophyta</taxon>
        <taxon>Spermatophyta</taxon>
        <taxon>Magnoliopsida</taxon>
        <taxon>eudicotyledons</taxon>
        <taxon>Gunneridae</taxon>
        <taxon>Pentapetalae</taxon>
        <taxon>rosids</taxon>
        <taxon>malvids</taxon>
        <taxon>Brassicales</taxon>
        <taxon>Brassicaceae</taxon>
        <taxon>Brassiceae</taxon>
        <taxon>Raphanus</taxon>
    </lineage>
</organism>
<keyword evidence="3" id="KW-0805">Transcription regulation</keyword>
<dbReference type="SMART" id="SM00353">
    <property type="entry name" value="HLH"/>
    <property type="match status" value="1"/>
</dbReference>
<keyword evidence="2" id="KW-0217">Developmental protein</keyword>
<dbReference type="RefSeq" id="XP_018484498.2">
    <property type="nucleotide sequence ID" value="XM_018628996.2"/>
</dbReference>
<dbReference type="InterPro" id="IPR051358">
    <property type="entry name" value="TF_AMS/ICE1/BHLH6-like"/>
</dbReference>
<dbReference type="InterPro" id="IPR054502">
    <property type="entry name" value="bHLH-TF_ACT-like_plant"/>
</dbReference>
<name>A0A6J0NL51_RAPSA</name>
<dbReference type="PANTHER" id="PTHR31945:SF109">
    <property type="entry name" value="BHLH DOMAIN-CONTAINING PROTEIN"/>
    <property type="match status" value="1"/>
</dbReference>
<dbReference type="Pfam" id="PF22754">
    <property type="entry name" value="bHLH-TF_ACT-like_plant"/>
    <property type="match status" value="1"/>
</dbReference>
<keyword evidence="5" id="KW-0804">Transcription</keyword>
<dbReference type="Gene3D" id="4.10.280.10">
    <property type="entry name" value="Helix-loop-helix DNA-binding domain"/>
    <property type="match status" value="1"/>
</dbReference>
<reference evidence="10" key="2">
    <citation type="submission" date="2025-08" db="UniProtKB">
        <authorList>
            <consortium name="RefSeq"/>
        </authorList>
    </citation>
    <scope>IDENTIFICATION</scope>
    <source>
        <tissue evidence="10">Leaf</tissue>
    </source>
</reference>
<dbReference type="GeneID" id="108855230"/>
<evidence type="ECO:0000256" key="4">
    <source>
        <dbReference type="ARBA" id="ARBA00023125"/>
    </source>
</evidence>
<dbReference type="SUPFAM" id="SSF47459">
    <property type="entry name" value="HLH, helix-loop-helix DNA-binding domain"/>
    <property type="match status" value="1"/>
</dbReference>
<evidence type="ECO:0000313" key="9">
    <source>
        <dbReference type="Proteomes" id="UP000504610"/>
    </source>
</evidence>
<feature type="compositionally biased region" description="Gly residues" evidence="7">
    <location>
        <begin position="1"/>
        <end position="22"/>
    </location>
</feature>
<keyword evidence="4" id="KW-0238">DNA-binding</keyword>
<dbReference type="FunFam" id="4.10.280.10:FF:000066">
    <property type="entry name" value="BHLH transcription factor"/>
    <property type="match status" value="1"/>
</dbReference>
<evidence type="ECO:0000256" key="6">
    <source>
        <dbReference type="ARBA" id="ARBA00023242"/>
    </source>
</evidence>
<feature type="region of interest" description="Disordered" evidence="7">
    <location>
        <begin position="287"/>
        <end position="327"/>
    </location>
</feature>
<feature type="region of interest" description="Disordered" evidence="7">
    <location>
        <begin position="241"/>
        <end position="274"/>
    </location>
</feature>
<feature type="region of interest" description="Disordered" evidence="7">
    <location>
        <begin position="374"/>
        <end position="396"/>
    </location>
</feature>
<dbReference type="InterPro" id="IPR011598">
    <property type="entry name" value="bHLH_dom"/>
</dbReference>
<dbReference type="GO" id="GO:0043565">
    <property type="term" value="F:sequence-specific DNA binding"/>
    <property type="evidence" value="ECO:0007669"/>
    <property type="project" value="TreeGrafter"/>
</dbReference>
<reference evidence="9" key="1">
    <citation type="journal article" date="2019" name="Database">
        <title>The radish genome database (RadishGD): an integrated information resource for radish genomics.</title>
        <authorList>
            <person name="Yu H.J."/>
            <person name="Baek S."/>
            <person name="Lee Y.J."/>
            <person name="Cho A."/>
            <person name="Mun J.H."/>
        </authorList>
    </citation>
    <scope>NUCLEOTIDE SEQUENCE [LARGE SCALE GENOMIC DNA]</scope>
    <source>
        <strain evidence="9">cv. WK10039</strain>
    </source>
</reference>
<dbReference type="CDD" id="cd04873">
    <property type="entry name" value="ACT_UUR-ACR-like"/>
    <property type="match status" value="1"/>
</dbReference>
<dbReference type="Proteomes" id="UP000504610">
    <property type="component" value="Chromosome 4"/>
</dbReference>
<dbReference type="GO" id="GO:0046983">
    <property type="term" value="F:protein dimerization activity"/>
    <property type="evidence" value="ECO:0007669"/>
    <property type="project" value="InterPro"/>
</dbReference>
<feature type="compositionally biased region" description="Low complexity" evidence="7">
    <location>
        <begin position="376"/>
        <end position="388"/>
    </location>
</feature>
<evidence type="ECO:0000256" key="7">
    <source>
        <dbReference type="SAM" id="MobiDB-lite"/>
    </source>
</evidence>
<dbReference type="OrthoDB" id="551431at2759"/>
<evidence type="ECO:0000256" key="2">
    <source>
        <dbReference type="ARBA" id="ARBA00022473"/>
    </source>
</evidence>
<evidence type="ECO:0000259" key="8">
    <source>
        <dbReference type="PROSITE" id="PS50888"/>
    </source>
</evidence>
<comment type="subcellular location">
    <subcellularLocation>
        <location evidence="1">Nucleus</location>
    </subcellularLocation>
</comment>